<dbReference type="AlphaFoldDB" id="A0A0F9K4Q1"/>
<evidence type="ECO:0008006" key="2">
    <source>
        <dbReference type="Google" id="ProtNLM"/>
    </source>
</evidence>
<accession>A0A0F9K4Q1</accession>
<reference evidence="1" key="1">
    <citation type="journal article" date="2015" name="Nature">
        <title>Complex archaea that bridge the gap between prokaryotes and eukaryotes.</title>
        <authorList>
            <person name="Spang A."/>
            <person name="Saw J.H."/>
            <person name="Jorgensen S.L."/>
            <person name="Zaremba-Niedzwiedzka K."/>
            <person name="Martijn J."/>
            <person name="Lind A.E."/>
            <person name="van Eijk R."/>
            <person name="Schleper C."/>
            <person name="Guy L."/>
            <person name="Ettema T.J."/>
        </authorList>
    </citation>
    <scope>NUCLEOTIDE SEQUENCE</scope>
</reference>
<comment type="caution">
    <text evidence="1">The sequence shown here is derived from an EMBL/GenBank/DDBJ whole genome shotgun (WGS) entry which is preliminary data.</text>
</comment>
<sequence>MDFDVTSIKNRIIGYLQSTVSWATILLFGTNTRLIDAVTEEVHNLAKYDEYLTRETKWTLAQNKTSLIVQSDILRYKPHRKIGAIGTIKVSSSSTFDSIYALNIPVPKYTVFSNDDDIKVSTTIGENLLASESYRELAVVQGTPKTATFIANGDNYETFTISNDSFASAYYEIYVNDVLWTEVNDLRSSSSIDTDYEFNNLLDFTGIKIKMGNDIFGKKLANGDVILIKYIETLGIEGNVLSTGIITTVESTITDIDDEKVELYCTNTVRIDGGLGVEALEDIRTDAPTIFQAGNRASAKEDYKIIAKQHEYVYKITCWGVYEYNLDNNLDLWTFLDNEENVVNLSAITSGGLNLTDAQKSVVITYLNNFKSPTDIVQFTDVEFIYMIFNVQTFVLDRSNPLSTVKAAILANLLTEYDYTTMDFEINVYETNWKSFIEDIIGVDHHTSYIEIYGLYTFESAYQSSFALSLFPVTESTIKIYISTDEETYTLIGTDDGLGEFTEESGYDLVGSTINYETGAILLIVGSGLDETYTDYTIKVIYRIDDDDLEFNKRYQYFRIANSAEQNITIEYIPE</sequence>
<name>A0A0F9K4Q1_9ZZZZ</name>
<proteinExistence type="predicted"/>
<organism evidence="1">
    <name type="scientific">marine sediment metagenome</name>
    <dbReference type="NCBI Taxonomy" id="412755"/>
    <lineage>
        <taxon>unclassified sequences</taxon>
        <taxon>metagenomes</taxon>
        <taxon>ecological metagenomes</taxon>
    </lineage>
</organism>
<protein>
    <recommendedName>
        <fullName evidence="2">Baseplate protein J-like domain-containing protein</fullName>
    </recommendedName>
</protein>
<evidence type="ECO:0000313" key="1">
    <source>
        <dbReference type="EMBL" id="KKM77099.1"/>
    </source>
</evidence>
<gene>
    <name evidence="1" type="ORF">LCGC14_1373470</name>
</gene>
<dbReference type="EMBL" id="LAZR01008698">
    <property type="protein sequence ID" value="KKM77099.1"/>
    <property type="molecule type" value="Genomic_DNA"/>
</dbReference>